<sequence length="62" mass="7245">MNKKMAEGQGKLAVRIEEKRRVPTTRARGRVKRRMLVFVYRKLKLGSLHAIHYLLSNSSYNS</sequence>
<reference evidence="1 2" key="1">
    <citation type="journal article" date="2021" name="Commun. Biol.">
        <title>The genome of Shorea leprosula (Dipterocarpaceae) highlights the ecological relevance of drought in aseasonal tropical rainforests.</title>
        <authorList>
            <person name="Ng K.K.S."/>
            <person name="Kobayashi M.J."/>
            <person name="Fawcett J.A."/>
            <person name="Hatakeyama M."/>
            <person name="Paape T."/>
            <person name="Ng C.H."/>
            <person name="Ang C.C."/>
            <person name="Tnah L.H."/>
            <person name="Lee C.T."/>
            <person name="Nishiyama T."/>
            <person name="Sese J."/>
            <person name="O'Brien M.J."/>
            <person name="Copetti D."/>
            <person name="Mohd Noor M.I."/>
            <person name="Ong R.C."/>
            <person name="Putra M."/>
            <person name="Sireger I.Z."/>
            <person name="Indrioko S."/>
            <person name="Kosugi Y."/>
            <person name="Izuno A."/>
            <person name="Isagi Y."/>
            <person name="Lee S.L."/>
            <person name="Shimizu K.K."/>
        </authorList>
    </citation>
    <scope>NUCLEOTIDE SEQUENCE [LARGE SCALE GENOMIC DNA]</scope>
    <source>
        <strain evidence="1">214</strain>
    </source>
</reference>
<dbReference type="EMBL" id="BPVZ01000012">
    <property type="protein sequence ID" value="GKU98389.1"/>
    <property type="molecule type" value="Genomic_DNA"/>
</dbReference>
<evidence type="ECO:0000313" key="1">
    <source>
        <dbReference type="EMBL" id="GKU98389.1"/>
    </source>
</evidence>
<keyword evidence="2" id="KW-1185">Reference proteome</keyword>
<dbReference type="Proteomes" id="UP001054252">
    <property type="component" value="Unassembled WGS sequence"/>
</dbReference>
<name>A0AAV5IJ61_9ROSI</name>
<protein>
    <submittedName>
        <fullName evidence="1">Uncharacterized protein</fullName>
    </submittedName>
</protein>
<dbReference type="AlphaFoldDB" id="A0AAV5IJ61"/>
<evidence type="ECO:0000313" key="2">
    <source>
        <dbReference type="Proteomes" id="UP001054252"/>
    </source>
</evidence>
<gene>
    <name evidence="1" type="ORF">SLEP1_g11400</name>
</gene>
<organism evidence="1 2">
    <name type="scientific">Rubroshorea leprosula</name>
    <dbReference type="NCBI Taxonomy" id="152421"/>
    <lineage>
        <taxon>Eukaryota</taxon>
        <taxon>Viridiplantae</taxon>
        <taxon>Streptophyta</taxon>
        <taxon>Embryophyta</taxon>
        <taxon>Tracheophyta</taxon>
        <taxon>Spermatophyta</taxon>
        <taxon>Magnoliopsida</taxon>
        <taxon>eudicotyledons</taxon>
        <taxon>Gunneridae</taxon>
        <taxon>Pentapetalae</taxon>
        <taxon>rosids</taxon>
        <taxon>malvids</taxon>
        <taxon>Malvales</taxon>
        <taxon>Dipterocarpaceae</taxon>
        <taxon>Rubroshorea</taxon>
    </lineage>
</organism>
<proteinExistence type="predicted"/>
<comment type="caution">
    <text evidence="1">The sequence shown here is derived from an EMBL/GenBank/DDBJ whole genome shotgun (WGS) entry which is preliminary data.</text>
</comment>
<accession>A0AAV5IJ61</accession>